<name>A0A3G8GV02_9BURK</name>
<keyword evidence="2" id="KW-0614">Plasmid</keyword>
<sequence>MTKTSFRSEFVTAAREAPRLFFAPLVGAIQAVRKEARRTPTEQNKEKQDSLHGFRKQRS</sequence>
<geneLocation type="plasmid" evidence="2">
    <name>unnamed1</name>
</geneLocation>
<accession>A0A3G8GV02</accession>
<proteinExistence type="predicted"/>
<dbReference type="OrthoDB" id="9106114at2"/>
<reference evidence="3" key="1">
    <citation type="submission" date="2018-11" db="EMBL/GenBank/DDBJ databases">
        <title>FDA dAtabase for Regulatory Grade micrObial Sequences (FDA-ARGOS): Supporting development and validation of Infectious Disease Dx tests.</title>
        <authorList>
            <person name="Goldberg B."/>
            <person name="Campos J."/>
            <person name="Tallon L."/>
            <person name="Sadzewicz L."/>
            <person name="Zhao X."/>
            <person name="Vavikolanu K."/>
            <person name="Mehta A."/>
            <person name="Aluvathingal J."/>
            <person name="Nadendla S."/>
            <person name="Geyer C."/>
            <person name="Nandy P."/>
            <person name="Yan Y."/>
            <person name="Sichtig H."/>
        </authorList>
    </citation>
    <scope>NUCLEOTIDE SEQUENCE [LARGE SCALE GENOMIC DNA]</scope>
    <source>
        <strain evidence="3">FDAARGOS_614</strain>
        <plasmid evidence="3">unnamed1</plasmid>
    </source>
</reference>
<feature type="region of interest" description="Disordered" evidence="1">
    <location>
        <begin position="34"/>
        <end position="59"/>
    </location>
</feature>
<feature type="compositionally biased region" description="Basic and acidic residues" evidence="1">
    <location>
        <begin position="34"/>
        <end position="52"/>
    </location>
</feature>
<organism evidence="2 3">
    <name type="scientific">Cupriavidus pauculus</name>
    <dbReference type="NCBI Taxonomy" id="82633"/>
    <lineage>
        <taxon>Bacteria</taxon>
        <taxon>Pseudomonadati</taxon>
        <taxon>Pseudomonadota</taxon>
        <taxon>Betaproteobacteria</taxon>
        <taxon>Burkholderiales</taxon>
        <taxon>Burkholderiaceae</taxon>
        <taxon>Cupriavidus</taxon>
    </lineage>
</organism>
<protein>
    <submittedName>
        <fullName evidence="2">Uncharacterized protein</fullName>
    </submittedName>
</protein>
<evidence type="ECO:0000313" key="2">
    <source>
        <dbReference type="EMBL" id="AZG12041.1"/>
    </source>
</evidence>
<dbReference type="AlphaFoldDB" id="A0A3G8GV02"/>
<dbReference type="RefSeq" id="WP_011514786.1">
    <property type="nucleotide sequence ID" value="NZ_CP033968.1"/>
</dbReference>
<evidence type="ECO:0000256" key="1">
    <source>
        <dbReference type="SAM" id="MobiDB-lite"/>
    </source>
</evidence>
<dbReference type="EMBL" id="CP033968">
    <property type="protein sequence ID" value="AZG12041.1"/>
    <property type="molecule type" value="Genomic_DNA"/>
</dbReference>
<gene>
    <name evidence="2" type="ORF">EHF44_00735</name>
</gene>
<dbReference type="KEGG" id="cpau:EHF44_00735"/>
<evidence type="ECO:0000313" key="3">
    <source>
        <dbReference type="Proteomes" id="UP000270411"/>
    </source>
</evidence>
<dbReference type="Proteomes" id="UP000270411">
    <property type="component" value="Plasmid unnamed1"/>
</dbReference>